<protein>
    <submittedName>
        <fullName evidence="3 4">A-kinase anchor protein 5</fullName>
    </submittedName>
</protein>
<feature type="compositionally biased region" description="Basic and acidic residues" evidence="1">
    <location>
        <begin position="146"/>
        <end position="160"/>
    </location>
</feature>
<dbReference type="RefSeq" id="XP_072842884.1">
    <property type="nucleotide sequence ID" value="XM_072986783.1"/>
</dbReference>
<evidence type="ECO:0000313" key="3">
    <source>
        <dbReference type="RefSeq" id="XP_072842882.1"/>
    </source>
</evidence>
<name>A0ABM5FBU3_9SAUR</name>
<dbReference type="GeneID" id="110082845"/>
<feature type="region of interest" description="Disordered" evidence="1">
    <location>
        <begin position="377"/>
        <end position="440"/>
    </location>
</feature>
<evidence type="ECO:0000256" key="1">
    <source>
        <dbReference type="SAM" id="MobiDB-lite"/>
    </source>
</evidence>
<dbReference type="Proteomes" id="UP001652642">
    <property type="component" value="Chromosome 1"/>
</dbReference>
<evidence type="ECO:0000313" key="5">
    <source>
        <dbReference type="RefSeq" id="XP_072842885.1"/>
    </source>
</evidence>
<dbReference type="RefSeq" id="XP_072842885.1">
    <property type="nucleotide sequence ID" value="XM_072986784.1"/>
</dbReference>
<sequence>MEETAKGIQTESVQTTGASNTEKNTMTDESPAKKASIFCFKKRRKAGEKITEKDDDCVSLSLKPANQDSNLGGIEAEVSNSLWLAFKRLVTLRRRSRSSLKKPTQPGSSVALEIQAEDSATLHCPKEHTSLKMPCLRFSRSRKKPSRLEITEELGEKTDETTSILNKKSNSESETMGLEGPLSTEQSPRRVLEERESDGEVVKNVDNVGVPARENEFAVEPRPGRDCYADSVVQSEIIHSEKALETEQEKQIFQLHQGSLYGNPEEVESEKFDFKVDLGPLLPQGLPETEQKILEEDAKDIQATEAKLEPVDGVVDLVDGRISGKSSNAVEVMMHAIPSTMEDEVSVCSDEEGRSEENRPMMMPAVGIVITITEAEEFQEEEEPAPVYEPFSFPQASKKKGKKKANKSANSGVEGSGQTWEGKTPPKVPSPLGANDQERRTSEQYEVLLIETATSLVKAAIQSSIEQVLNEVALEQNKQNSFL</sequence>
<feature type="compositionally biased region" description="Basic and acidic residues" evidence="1">
    <location>
        <begin position="187"/>
        <end position="200"/>
    </location>
</feature>
<dbReference type="PANTHER" id="PTHR15182:SF0">
    <property type="entry name" value="A-KINASE ANCHOR PROTEIN 5"/>
    <property type="match status" value="1"/>
</dbReference>
<evidence type="ECO:0000313" key="2">
    <source>
        <dbReference type="Proteomes" id="UP001652642"/>
    </source>
</evidence>
<keyword evidence="2" id="KW-1185">Reference proteome</keyword>
<dbReference type="PANTHER" id="PTHR15182">
    <property type="entry name" value="A-KINASE ANCHOR PROTEIN 5-RELATED"/>
    <property type="match status" value="1"/>
</dbReference>
<accession>A0ABM5FBU3</accession>
<dbReference type="RefSeq" id="XP_072842882.1">
    <property type="nucleotide sequence ID" value="XM_072986781.1"/>
</dbReference>
<feature type="compositionally biased region" description="Polar residues" evidence="1">
    <location>
        <begin position="161"/>
        <end position="174"/>
    </location>
</feature>
<gene>
    <name evidence="3 4 5" type="primary">AKAP5</name>
</gene>
<feature type="compositionally biased region" description="Polar residues" evidence="1">
    <location>
        <begin position="7"/>
        <end position="28"/>
    </location>
</feature>
<evidence type="ECO:0000313" key="4">
    <source>
        <dbReference type="RefSeq" id="XP_072842884.1"/>
    </source>
</evidence>
<feature type="region of interest" description="Disordered" evidence="1">
    <location>
        <begin position="146"/>
        <end position="200"/>
    </location>
</feature>
<organism evidence="2 3">
    <name type="scientific">Pogona vitticeps</name>
    <name type="common">central bearded dragon</name>
    <dbReference type="NCBI Taxonomy" id="103695"/>
    <lineage>
        <taxon>Eukaryota</taxon>
        <taxon>Metazoa</taxon>
        <taxon>Chordata</taxon>
        <taxon>Craniata</taxon>
        <taxon>Vertebrata</taxon>
        <taxon>Euteleostomi</taxon>
        <taxon>Lepidosauria</taxon>
        <taxon>Squamata</taxon>
        <taxon>Bifurcata</taxon>
        <taxon>Unidentata</taxon>
        <taxon>Episquamata</taxon>
        <taxon>Toxicofera</taxon>
        <taxon>Iguania</taxon>
        <taxon>Acrodonta</taxon>
        <taxon>Agamidae</taxon>
        <taxon>Amphibolurinae</taxon>
        <taxon>Pogona</taxon>
    </lineage>
</organism>
<feature type="region of interest" description="Disordered" evidence="1">
    <location>
        <begin position="1"/>
        <end position="29"/>
    </location>
</feature>
<reference evidence="2 3" key="1">
    <citation type="submission" date="2025-05" db="UniProtKB">
        <authorList>
            <consortium name="RefSeq"/>
        </authorList>
    </citation>
    <scope>NUCLEOTIDE SEQUENCE [LARGE SCALE GENOMIC DNA]</scope>
</reference>
<dbReference type="InterPro" id="IPR042375">
    <property type="entry name" value="AKAP5"/>
</dbReference>
<feature type="compositionally biased region" description="Basic residues" evidence="1">
    <location>
        <begin position="397"/>
        <end position="406"/>
    </location>
</feature>
<proteinExistence type="predicted"/>